<dbReference type="InterPro" id="IPR001789">
    <property type="entry name" value="Sig_transdc_resp-reg_receiver"/>
</dbReference>
<keyword evidence="1 2" id="KW-0597">Phosphoprotein</keyword>
<dbReference type="PANTHER" id="PTHR44591">
    <property type="entry name" value="STRESS RESPONSE REGULATOR PROTEIN 1"/>
    <property type="match status" value="1"/>
</dbReference>
<feature type="modified residue" description="4-aspartylphosphate" evidence="2">
    <location>
        <position position="55"/>
    </location>
</feature>
<evidence type="ECO:0000259" key="3">
    <source>
        <dbReference type="PROSITE" id="PS50110"/>
    </source>
</evidence>
<name>A0ABR8FM88_9NOST</name>
<dbReference type="Pfam" id="PF00072">
    <property type="entry name" value="Response_reg"/>
    <property type="match status" value="1"/>
</dbReference>
<dbReference type="Proteomes" id="UP000640531">
    <property type="component" value="Unassembled WGS sequence"/>
</dbReference>
<keyword evidence="5" id="KW-1185">Reference proteome</keyword>
<dbReference type="CDD" id="cd17552">
    <property type="entry name" value="REC_RR468-like"/>
    <property type="match status" value="1"/>
</dbReference>
<protein>
    <submittedName>
        <fullName evidence="4">Response regulator</fullName>
    </submittedName>
</protein>
<accession>A0ABR8FM88</accession>
<dbReference type="EMBL" id="JACJST010000036">
    <property type="protein sequence ID" value="MBD2571098.1"/>
    <property type="molecule type" value="Genomic_DNA"/>
</dbReference>
<dbReference type="SUPFAM" id="SSF52172">
    <property type="entry name" value="CheY-like"/>
    <property type="match status" value="1"/>
</dbReference>
<dbReference type="SMART" id="SM00448">
    <property type="entry name" value="REC"/>
    <property type="match status" value="1"/>
</dbReference>
<dbReference type="RefSeq" id="WP_190720229.1">
    <property type="nucleotide sequence ID" value="NZ_JACJST010000036.1"/>
</dbReference>
<dbReference type="InterPro" id="IPR011006">
    <property type="entry name" value="CheY-like_superfamily"/>
</dbReference>
<dbReference type="Gene3D" id="3.40.50.2300">
    <property type="match status" value="1"/>
</dbReference>
<evidence type="ECO:0000313" key="5">
    <source>
        <dbReference type="Proteomes" id="UP000640531"/>
    </source>
</evidence>
<reference evidence="4 5" key="1">
    <citation type="journal article" date="2020" name="ISME J.">
        <title>Comparative genomics reveals insights into cyanobacterial evolution and habitat adaptation.</title>
        <authorList>
            <person name="Chen M.Y."/>
            <person name="Teng W.K."/>
            <person name="Zhao L."/>
            <person name="Hu C.X."/>
            <person name="Zhou Y.K."/>
            <person name="Han B.P."/>
            <person name="Song L.R."/>
            <person name="Shu W.S."/>
        </authorList>
    </citation>
    <scope>NUCLEOTIDE SEQUENCE [LARGE SCALE GENOMIC DNA]</scope>
    <source>
        <strain evidence="4 5">FACHB-196</strain>
    </source>
</reference>
<evidence type="ECO:0000256" key="1">
    <source>
        <dbReference type="ARBA" id="ARBA00022553"/>
    </source>
</evidence>
<proteinExistence type="predicted"/>
<dbReference type="PANTHER" id="PTHR44591:SF22">
    <property type="entry name" value="CHEY SUBFAMILY"/>
    <property type="match status" value="1"/>
</dbReference>
<feature type="domain" description="Response regulatory" evidence="3">
    <location>
        <begin position="5"/>
        <end position="122"/>
    </location>
</feature>
<evidence type="ECO:0000256" key="2">
    <source>
        <dbReference type="PROSITE-ProRule" id="PRU00169"/>
    </source>
</evidence>
<gene>
    <name evidence="4" type="ORF">H6G59_25045</name>
</gene>
<sequence>MTKKRILVIDDEYDLTLIISICLEEFGTWGTLTTQSPHEGITLAQTEKPDAIILDVMMPDMDGVTLFNYLKSEPNTQEIPVILMTAKVQSSDLKLFNSLGIKGVISKPFDPLKLVEQITELLQWK</sequence>
<organism evidence="4 5">
    <name type="scientific">Anabaena lutea FACHB-196</name>
    <dbReference type="NCBI Taxonomy" id="2692881"/>
    <lineage>
        <taxon>Bacteria</taxon>
        <taxon>Bacillati</taxon>
        <taxon>Cyanobacteriota</taxon>
        <taxon>Cyanophyceae</taxon>
        <taxon>Nostocales</taxon>
        <taxon>Nostocaceae</taxon>
        <taxon>Anabaena</taxon>
    </lineage>
</organism>
<evidence type="ECO:0000313" key="4">
    <source>
        <dbReference type="EMBL" id="MBD2571098.1"/>
    </source>
</evidence>
<comment type="caution">
    <text evidence="4">The sequence shown here is derived from an EMBL/GenBank/DDBJ whole genome shotgun (WGS) entry which is preliminary data.</text>
</comment>
<dbReference type="PROSITE" id="PS50110">
    <property type="entry name" value="RESPONSE_REGULATORY"/>
    <property type="match status" value="1"/>
</dbReference>
<dbReference type="InterPro" id="IPR050595">
    <property type="entry name" value="Bact_response_regulator"/>
</dbReference>